<name>A0A6A7BMQ6_9PLEO</name>
<feature type="transmembrane region" description="Helical" evidence="1">
    <location>
        <begin position="25"/>
        <end position="45"/>
    </location>
</feature>
<reference evidence="2" key="1">
    <citation type="submission" date="2020-01" db="EMBL/GenBank/DDBJ databases">
        <authorList>
            <consortium name="DOE Joint Genome Institute"/>
            <person name="Haridas S."/>
            <person name="Albert R."/>
            <person name="Binder M."/>
            <person name="Bloem J."/>
            <person name="Labutti K."/>
            <person name="Salamov A."/>
            <person name="Andreopoulos B."/>
            <person name="Baker S.E."/>
            <person name="Barry K."/>
            <person name="Bills G."/>
            <person name="Bluhm B.H."/>
            <person name="Cannon C."/>
            <person name="Castanera R."/>
            <person name="Culley D.E."/>
            <person name="Daum C."/>
            <person name="Ezra D."/>
            <person name="Gonzalez J.B."/>
            <person name="Henrissat B."/>
            <person name="Kuo A."/>
            <person name="Liang C."/>
            <person name="Lipzen A."/>
            <person name="Lutzoni F."/>
            <person name="Magnuson J."/>
            <person name="Mondo S."/>
            <person name="Nolan M."/>
            <person name="Ohm R."/>
            <person name="Pangilinan J."/>
            <person name="Park H.-J."/>
            <person name="Ramirez L."/>
            <person name="Alfaro M."/>
            <person name="Sun H."/>
            <person name="Tritt A."/>
            <person name="Yoshinaga Y."/>
            <person name="Zwiers L.-H."/>
            <person name="Turgeon B.G."/>
            <person name="Goodwin S.B."/>
            <person name="Spatafora J.W."/>
            <person name="Crous P.W."/>
            <person name="Grigoriev I.V."/>
        </authorList>
    </citation>
    <scope>NUCLEOTIDE SEQUENCE</scope>
    <source>
        <strain evidence="2">IPT5</strain>
    </source>
</reference>
<sequence length="132" mass="15539">MAVIELRIMVYYGPSIFAAIWRLVWAYRGIMAMLAATAVAVWYLLPSRYGKYYIAKAVIWIVTTRNMNDFNIRDVLIPGHDKFVATFNHWEKEKAMKMPMPALLPYDYFPLDSPRHIRLLRLKKRSLFQPPS</sequence>
<evidence type="ECO:0000256" key="1">
    <source>
        <dbReference type="SAM" id="Phobius"/>
    </source>
</evidence>
<evidence type="ECO:0000313" key="2">
    <source>
        <dbReference type="EMBL" id="KAF2855805.1"/>
    </source>
</evidence>
<protein>
    <submittedName>
        <fullName evidence="2">Uncharacterized protein</fullName>
    </submittedName>
</protein>
<accession>A0A6A7BMQ6</accession>
<proteinExistence type="predicted"/>
<dbReference type="Proteomes" id="UP000799423">
    <property type="component" value="Unassembled WGS sequence"/>
</dbReference>
<organism evidence="2 3">
    <name type="scientific">Plenodomus tracheiphilus IPT5</name>
    <dbReference type="NCBI Taxonomy" id="1408161"/>
    <lineage>
        <taxon>Eukaryota</taxon>
        <taxon>Fungi</taxon>
        <taxon>Dikarya</taxon>
        <taxon>Ascomycota</taxon>
        <taxon>Pezizomycotina</taxon>
        <taxon>Dothideomycetes</taxon>
        <taxon>Pleosporomycetidae</taxon>
        <taxon>Pleosporales</taxon>
        <taxon>Pleosporineae</taxon>
        <taxon>Leptosphaeriaceae</taxon>
        <taxon>Plenodomus</taxon>
    </lineage>
</organism>
<keyword evidence="1" id="KW-0472">Membrane</keyword>
<keyword evidence="3" id="KW-1185">Reference proteome</keyword>
<dbReference type="AlphaFoldDB" id="A0A6A7BMQ6"/>
<gene>
    <name evidence="2" type="ORF">T440DRAFT_163447</name>
</gene>
<evidence type="ECO:0000313" key="3">
    <source>
        <dbReference type="Proteomes" id="UP000799423"/>
    </source>
</evidence>
<keyword evidence="1" id="KW-1133">Transmembrane helix</keyword>
<dbReference type="EMBL" id="MU006290">
    <property type="protein sequence ID" value="KAF2855805.1"/>
    <property type="molecule type" value="Genomic_DNA"/>
</dbReference>
<keyword evidence="1" id="KW-0812">Transmembrane</keyword>